<dbReference type="Pfam" id="PF01764">
    <property type="entry name" value="Lipase_3"/>
    <property type="match status" value="2"/>
</dbReference>
<dbReference type="Proteomes" id="UP000031036">
    <property type="component" value="Unassembled WGS sequence"/>
</dbReference>
<dbReference type="CDD" id="cd00519">
    <property type="entry name" value="Lipase_3"/>
    <property type="match status" value="1"/>
</dbReference>
<dbReference type="PANTHER" id="PTHR45908">
    <property type="entry name" value="PROTEIN CBG11750-RELATED"/>
    <property type="match status" value="1"/>
</dbReference>
<accession>A0A0B2VWF0</accession>
<dbReference type="OMA" id="ETVFEYH"/>
<protein>
    <submittedName>
        <fullName evidence="2">Lipase-like protein</fullName>
    </submittedName>
</protein>
<dbReference type="EMBL" id="JPKZ01000746">
    <property type="protein sequence ID" value="KHN85682.1"/>
    <property type="molecule type" value="Genomic_DNA"/>
</dbReference>
<proteinExistence type="predicted"/>
<dbReference type="STRING" id="6265.A0A0B2VWF0"/>
<evidence type="ECO:0000259" key="1">
    <source>
        <dbReference type="Pfam" id="PF01764"/>
    </source>
</evidence>
<feature type="domain" description="Fungal lipase-type" evidence="1">
    <location>
        <begin position="39"/>
        <end position="88"/>
    </location>
</feature>
<reference evidence="2 3" key="1">
    <citation type="submission" date="2014-11" db="EMBL/GenBank/DDBJ databases">
        <title>Genetic blueprint of the zoonotic pathogen Toxocara canis.</title>
        <authorList>
            <person name="Zhu X.-Q."/>
            <person name="Korhonen P.K."/>
            <person name="Cai H."/>
            <person name="Young N.D."/>
            <person name="Nejsum P."/>
            <person name="von Samson-Himmelstjerna G."/>
            <person name="Boag P.R."/>
            <person name="Tan P."/>
            <person name="Li Q."/>
            <person name="Min J."/>
            <person name="Yang Y."/>
            <person name="Wang X."/>
            <person name="Fang X."/>
            <person name="Hall R.S."/>
            <person name="Hofmann A."/>
            <person name="Sternberg P.W."/>
            <person name="Jex A.R."/>
            <person name="Gasser R.B."/>
        </authorList>
    </citation>
    <scope>NUCLEOTIDE SEQUENCE [LARGE SCALE GENOMIC DNA]</scope>
    <source>
        <strain evidence="2">PN_DK_2014</strain>
    </source>
</reference>
<dbReference type="Gene3D" id="3.40.50.1820">
    <property type="entry name" value="alpha/beta hydrolase"/>
    <property type="match status" value="2"/>
</dbReference>
<evidence type="ECO:0000313" key="3">
    <source>
        <dbReference type="Proteomes" id="UP000031036"/>
    </source>
</evidence>
<sequence>MTTTICGLFRGTSTVLQLWTESWETAFENKINLVGGGEITGHLLDAAMASIASNVIVAEGLYPSKLIKLVTFGHSRTGDQNFAAAHDRLRLSDKAHCPVDKKPEFCYNDTFARSIMLPLSSAAYSTTPQRCLANAIRGTQLKRQITVPCSEKSKSDYCSGFTAISHADKAISISFRGTVTSWQLLLEGVETVFGTRIRMPAGGMVSSYFYKAFFAIWDAGMMSDLAELIANNDGYELWITGHSLGGAIATIAANWIAFEKIVPATKIKLITFGEPRVGDYEYASIHDSMLPYSYRVTHKADLVPHLPMKHLNGYRHHGDEVWYNNDMTNGSEYQQCRMHETDGCSNSKMIDTSISDHLHYFGIHISGYGMRGCFKAEIKSDEYSSLPFEDKL</sequence>
<feature type="domain" description="Fungal lipase-type" evidence="1">
    <location>
        <begin position="173"/>
        <end position="309"/>
    </location>
</feature>
<evidence type="ECO:0000313" key="2">
    <source>
        <dbReference type="EMBL" id="KHN85682.1"/>
    </source>
</evidence>
<keyword evidence="3" id="KW-1185">Reference proteome</keyword>
<dbReference type="PANTHER" id="PTHR45908:SF8">
    <property type="entry name" value="FUNGAL LIPASE-LIKE DOMAIN-CONTAINING PROTEIN"/>
    <property type="match status" value="1"/>
</dbReference>
<comment type="caution">
    <text evidence="2">The sequence shown here is derived from an EMBL/GenBank/DDBJ whole genome shotgun (WGS) entry which is preliminary data.</text>
</comment>
<dbReference type="InterPro" id="IPR029058">
    <property type="entry name" value="AB_hydrolase_fold"/>
</dbReference>
<dbReference type="GO" id="GO:0006629">
    <property type="term" value="P:lipid metabolic process"/>
    <property type="evidence" value="ECO:0007669"/>
    <property type="project" value="InterPro"/>
</dbReference>
<gene>
    <name evidence="2" type="primary">ZK262.3</name>
    <name evidence="2" type="ORF">Tcan_16798</name>
</gene>
<dbReference type="InterPro" id="IPR002921">
    <property type="entry name" value="Fungal_lipase-type"/>
</dbReference>
<dbReference type="AlphaFoldDB" id="A0A0B2VWF0"/>
<organism evidence="2 3">
    <name type="scientific">Toxocara canis</name>
    <name type="common">Canine roundworm</name>
    <dbReference type="NCBI Taxonomy" id="6265"/>
    <lineage>
        <taxon>Eukaryota</taxon>
        <taxon>Metazoa</taxon>
        <taxon>Ecdysozoa</taxon>
        <taxon>Nematoda</taxon>
        <taxon>Chromadorea</taxon>
        <taxon>Rhabditida</taxon>
        <taxon>Spirurina</taxon>
        <taxon>Ascaridomorpha</taxon>
        <taxon>Ascaridoidea</taxon>
        <taxon>Toxocaridae</taxon>
        <taxon>Toxocara</taxon>
    </lineage>
</organism>
<name>A0A0B2VWF0_TOXCA</name>
<dbReference type="OrthoDB" id="5821984at2759"/>
<dbReference type="SUPFAM" id="SSF53474">
    <property type="entry name" value="alpha/beta-Hydrolases"/>
    <property type="match status" value="1"/>
</dbReference>